<dbReference type="AlphaFoldDB" id="A0A5E4MTK6"/>
<proteinExistence type="predicted"/>
<name>A0A5E4MTK6_9HEMI</name>
<dbReference type="Proteomes" id="UP000325440">
    <property type="component" value="Unassembled WGS sequence"/>
</dbReference>
<protein>
    <recommendedName>
        <fullName evidence="3">MULE transposase domain-containing protein</fullName>
    </recommendedName>
</protein>
<evidence type="ECO:0008006" key="3">
    <source>
        <dbReference type="Google" id="ProtNLM"/>
    </source>
</evidence>
<evidence type="ECO:0000313" key="1">
    <source>
        <dbReference type="EMBL" id="VVC33314.1"/>
    </source>
</evidence>
<organism evidence="1 2">
    <name type="scientific">Cinara cedri</name>
    <dbReference type="NCBI Taxonomy" id="506608"/>
    <lineage>
        <taxon>Eukaryota</taxon>
        <taxon>Metazoa</taxon>
        <taxon>Ecdysozoa</taxon>
        <taxon>Arthropoda</taxon>
        <taxon>Hexapoda</taxon>
        <taxon>Insecta</taxon>
        <taxon>Pterygota</taxon>
        <taxon>Neoptera</taxon>
        <taxon>Paraneoptera</taxon>
        <taxon>Hemiptera</taxon>
        <taxon>Sternorrhyncha</taxon>
        <taxon>Aphidomorpha</taxon>
        <taxon>Aphidoidea</taxon>
        <taxon>Aphididae</taxon>
        <taxon>Lachninae</taxon>
        <taxon>Cinara</taxon>
    </lineage>
</organism>
<accession>A0A5E4MTK6</accession>
<sequence length="124" mass="14412">MNDLTLNLSPKKIYGYFELVVHSALIVVFPNAVRKGCRFHLGQSIWRKFRSVDLCTHFKKKTEIGMFLTFFGLLFLNPNDVEDCFTSDLIAFQPNDDRIHVLCDYFLETYVIACKQFVSTIYLG</sequence>
<evidence type="ECO:0000313" key="2">
    <source>
        <dbReference type="Proteomes" id="UP000325440"/>
    </source>
</evidence>
<reference evidence="1 2" key="1">
    <citation type="submission" date="2019-08" db="EMBL/GenBank/DDBJ databases">
        <authorList>
            <person name="Alioto T."/>
            <person name="Alioto T."/>
            <person name="Gomez Garrido J."/>
        </authorList>
    </citation>
    <scope>NUCLEOTIDE SEQUENCE [LARGE SCALE GENOMIC DNA]</scope>
</reference>
<gene>
    <name evidence="1" type="ORF">CINCED_3A013266</name>
</gene>
<keyword evidence="2" id="KW-1185">Reference proteome</keyword>
<dbReference type="EMBL" id="CABPRJ010000966">
    <property type="protein sequence ID" value="VVC33314.1"/>
    <property type="molecule type" value="Genomic_DNA"/>
</dbReference>
<dbReference type="OrthoDB" id="6599116at2759"/>